<sequence length="159" mass="18094">MDALRLGDLVFPGMVSILASYQIVTFAQRVSNVRNKVKLPFPQTTGNVAFERAFRAHQNSLEFIPVVMPSLWVSSIFFHPIPSSMVGLVYLYSRQKYFNGYSRSVEERLPGFKLGIKCIILLYGMSLLGMTTTLLRTYTNIDLSQLALEYIQKYLPSLK</sequence>
<dbReference type="GO" id="GO:0008047">
    <property type="term" value="F:enzyme activator activity"/>
    <property type="evidence" value="ECO:0007669"/>
    <property type="project" value="InterPro"/>
</dbReference>
<dbReference type="KEGG" id="lgi:LOTGIDRAFT_237360"/>
<dbReference type="InterPro" id="IPR050997">
    <property type="entry name" value="MAPEG"/>
</dbReference>
<dbReference type="EMBL" id="KB199753">
    <property type="protein sequence ID" value="ESP04391.1"/>
    <property type="molecule type" value="Genomic_DNA"/>
</dbReference>
<dbReference type="GO" id="GO:0005789">
    <property type="term" value="C:endoplasmic reticulum membrane"/>
    <property type="evidence" value="ECO:0007669"/>
    <property type="project" value="UniProtKB-SubCell"/>
</dbReference>
<evidence type="ECO:0000313" key="8">
    <source>
        <dbReference type="EMBL" id="ESP04391.1"/>
    </source>
</evidence>
<protein>
    <recommendedName>
        <fullName evidence="10">Microsomal glutathione S-transferase 2</fullName>
    </recommendedName>
</protein>
<dbReference type="InterPro" id="IPR001129">
    <property type="entry name" value="Membr-assoc_MAPEG"/>
</dbReference>
<evidence type="ECO:0008006" key="10">
    <source>
        <dbReference type="Google" id="ProtNLM"/>
    </source>
</evidence>
<keyword evidence="9" id="KW-1185">Reference proteome</keyword>
<dbReference type="OMA" id="AYFSMQV"/>
<evidence type="ECO:0000256" key="6">
    <source>
        <dbReference type="ARBA" id="ARBA00023136"/>
    </source>
</evidence>
<evidence type="ECO:0000256" key="4">
    <source>
        <dbReference type="ARBA" id="ARBA00022824"/>
    </source>
</evidence>
<dbReference type="InterPro" id="IPR001446">
    <property type="entry name" value="5_LipOase_AP"/>
</dbReference>
<dbReference type="GO" id="GO:0004364">
    <property type="term" value="F:glutathione transferase activity"/>
    <property type="evidence" value="ECO:0007669"/>
    <property type="project" value="TreeGrafter"/>
</dbReference>
<evidence type="ECO:0000256" key="1">
    <source>
        <dbReference type="ARBA" id="ARBA00004477"/>
    </source>
</evidence>
<dbReference type="RefSeq" id="XP_009044877.1">
    <property type="nucleotide sequence ID" value="XM_009046629.1"/>
</dbReference>
<dbReference type="AlphaFoldDB" id="V4BAB3"/>
<dbReference type="PANTHER" id="PTHR10250:SF15">
    <property type="entry name" value="MICROSOMAL GLUTATHIONE S-TRANSFERASE-RELATED"/>
    <property type="match status" value="1"/>
</dbReference>
<dbReference type="CTD" id="20250439"/>
<organism evidence="8 9">
    <name type="scientific">Lottia gigantea</name>
    <name type="common">Giant owl limpet</name>
    <dbReference type="NCBI Taxonomy" id="225164"/>
    <lineage>
        <taxon>Eukaryota</taxon>
        <taxon>Metazoa</taxon>
        <taxon>Spiralia</taxon>
        <taxon>Lophotrochozoa</taxon>
        <taxon>Mollusca</taxon>
        <taxon>Gastropoda</taxon>
        <taxon>Patellogastropoda</taxon>
        <taxon>Lottioidea</taxon>
        <taxon>Lottiidae</taxon>
        <taxon>Lottia</taxon>
    </lineage>
</organism>
<dbReference type="SUPFAM" id="SSF161084">
    <property type="entry name" value="MAPEG domain-like"/>
    <property type="match status" value="1"/>
</dbReference>
<comment type="subcellular location">
    <subcellularLocation>
        <location evidence="1">Endoplasmic reticulum membrane</location>
        <topology evidence="1">Multi-pass membrane protein</topology>
    </subcellularLocation>
</comment>
<proteinExistence type="predicted"/>
<keyword evidence="2 7" id="KW-0812">Transmembrane</keyword>
<evidence type="ECO:0000256" key="5">
    <source>
        <dbReference type="ARBA" id="ARBA00022989"/>
    </source>
</evidence>
<feature type="transmembrane region" description="Helical" evidence="7">
    <location>
        <begin position="114"/>
        <end position="135"/>
    </location>
</feature>
<dbReference type="Proteomes" id="UP000030746">
    <property type="component" value="Unassembled WGS sequence"/>
</dbReference>
<dbReference type="GO" id="GO:0005635">
    <property type="term" value="C:nuclear envelope"/>
    <property type="evidence" value="ECO:0007669"/>
    <property type="project" value="TreeGrafter"/>
</dbReference>
<evidence type="ECO:0000256" key="3">
    <source>
        <dbReference type="ARBA" id="ARBA00022751"/>
    </source>
</evidence>
<evidence type="ECO:0000256" key="7">
    <source>
        <dbReference type="SAM" id="Phobius"/>
    </source>
</evidence>
<dbReference type="OrthoDB" id="410651at2759"/>
<dbReference type="HOGENOM" id="CLU_110291_3_0_1"/>
<evidence type="ECO:0000256" key="2">
    <source>
        <dbReference type="ARBA" id="ARBA00022692"/>
    </source>
</evidence>
<keyword evidence="3" id="KW-0434">Leukotriene biosynthesis</keyword>
<feature type="transmembrane region" description="Helical" evidence="7">
    <location>
        <begin position="71"/>
        <end position="93"/>
    </location>
</feature>
<name>V4BAB3_LOTGI</name>
<gene>
    <name evidence="8" type="ORF">LOTGIDRAFT_237360</name>
</gene>
<dbReference type="GO" id="GO:0019370">
    <property type="term" value="P:leukotriene biosynthetic process"/>
    <property type="evidence" value="ECO:0007669"/>
    <property type="project" value="UniProtKB-KW"/>
</dbReference>
<dbReference type="STRING" id="225164.V4BAB3"/>
<accession>V4BAB3</accession>
<reference evidence="8 9" key="1">
    <citation type="journal article" date="2013" name="Nature">
        <title>Insights into bilaterian evolution from three spiralian genomes.</title>
        <authorList>
            <person name="Simakov O."/>
            <person name="Marletaz F."/>
            <person name="Cho S.J."/>
            <person name="Edsinger-Gonzales E."/>
            <person name="Havlak P."/>
            <person name="Hellsten U."/>
            <person name="Kuo D.H."/>
            <person name="Larsson T."/>
            <person name="Lv J."/>
            <person name="Arendt D."/>
            <person name="Savage R."/>
            <person name="Osoegawa K."/>
            <person name="de Jong P."/>
            <person name="Grimwood J."/>
            <person name="Chapman J.A."/>
            <person name="Shapiro H."/>
            <person name="Aerts A."/>
            <person name="Otillar R.P."/>
            <person name="Terry A.Y."/>
            <person name="Boore J.L."/>
            <person name="Grigoriev I.V."/>
            <person name="Lindberg D.R."/>
            <person name="Seaver E.C."/>
            <person name="Weisblat D.A."/>
            <person name="Putnam N.H."/>
            <person name="Rokhsar D.S."/>
        </authorList>
    </citation>
    <scope>NUCLEOTIDE SEQUENCE [LARGE SCALE GENOMIC DNA]</scope>
</reference>
<keyword evidence="4" id="KW-0256">Endoplasmic reticulum</keyword>
<dbReference type="PRINTS" id="PR00488">
    <property type="entry name" value="5LPOXGNASEAP"/>
</dbReference>
<keyword evidence="5 7" id="KW-1133">Transmembrane helix</keyword>
<dbReference type="GO" id="GO:0004602">
    <property type="term" value="F:glutathione peroxidase activity"/>
    <property type="evidence" value="ECO:0007669"/>
    <property type="project" value="TreeGrafter"/>
</dbReference>
<dbReference type="PANTHER" id="PTHR10250">
    <property type="entry name" value="MICROSOMAL GLUTATHIONE S-TRANSFERASE"/>
    <property type="match status" value="1"/>
</dbReference>
<dbReference type="Pfam" id="PF01124">
    <property type="entry name" value="MAPEG"/>
    <property type="match status" value="1"/>
</dbReference>
<dbReference type="FunFam" id="1.20.120.550:FF:000003">
    <property type="entry name" value="Leukotriene C4 synthase"/>
    <property type="match status" value="1"/>
</dbReference>
<dbReference type="GeneID" id="20250439"/>
<keyword evidence="6 7" id="KW-0472">Membrane</keyword>
<dbReference type="Gene3D" id="1.20.120.550">
    <property type="entry name" value="Membrane associated eicosanoid/glutathione metabolism-like domain"/>
    <property type="match status" value="1"/>
</dbReference>
<evidence type="ECO:0000313" key="9">
    <source>
        <dbReference type="Proteomes" id="UP000030746"/>
    </source>
</evidence>
<dbReference type="InterPro" id="IPR023352">
    <property type="entry name" value="MAPEG-like_dom_sf"/>
</dbReference>